<keyword evidence="1 3" id="KW-0808">Transferase</keyword>
<accession>A0A5B1CL14</accession>
<proteinExistence type="inferred from homology"/>
<organism evidence="4 5">
    <name type="scientific">Rubripirellula obstinata</name>
    <dbReference type="NCBI Taxonomy" id="406547"/>
    <lineage>
        <taxon>Bacteria</taxon>
        <taxon>Pseudomonadati</taxon>
        <taxon>Planctomycetota</taxon>
        <taxon>Planctomycetia</taxon>
        <taxon>Pirellulales</taxon>
        <taxon>Pirellulaceae</taxon>
        <taxon>Rubripirellula</taxon>
    </lineage>
</organism>
<gene>
    <name evidence="4" type="primary">cysE_2</name>
    <name evidence="4" type="ORF">LF1_35430</name>
</gene>
<reference evidence="4 5" key="1">
    <citation type="submission" date="2019-08" db="EMBL/GenBank/DDBJ databases">
        <title>Deep-cultivation of Planctomycetes and their phenomic and genomic characterization uncovers novel biology.</title>
        <authorList>
            <person name="Wiegand S."/>
            <person name="Jogler M."/>
            <person name="Boedeker C."/>
            <person name="Pinto D."/>
            <person name="Vollmers J."/>
            <person name="Rivas-Marin E."/>
            <person name="Kohn T."/>
            <person name="Peeters S.H."/>
            <person name="Heuer A."/>
            <person name="Rast P."/>
            <person name="Oberbeckmann S."/>
            <person name="Bunk B."/>
            <person name="Jeske O."/>
            <person name="Meyerdierks A."/>
            <person name="Storesund J.E."/>
            <person name="Kallscheuer N."/>
            <person name="Luecker S."/>
            <person name="Lage O.M."/>
            <person name="Pohl T."/>
            <person name="Merkel B.J."/>
            <person name="Hornburger P."/>
            <person name="Mueller R.-W."/>
            <person name="Bruemmer F."/>
            <person name="Labrenz M."/>
            <person name="Spormann A.M."/>
            <person name="Op Den Camp H."/>
            <person name="Overmann J."/>
            <person name="Amann R."/>
            <person name="Jetten M.S.M."/>
            <person name="Mascher T."/>
            <person name="Medema M.H."/>
            <person name="Devos D.P."/>
            <person name="Kaster A.-K."/>
            <person name="Ovreas L."/>
            <person name="Rohde M."/>
            <person name="Galperin M.Y."/>
            <person name="Jogler C."/>
        </authorList>
    </citation>
    <scope>NUCLEOTIDE SEQUENCE [LARGE SCALE GENOMIC DNA]</scope>
    <source>
        <strain evidence="4 5">LF1</strain>
    </source>
</reference>
<dbReference type="PIRSF" id="PIRSF000441">
    <property type="entry name" value="CysE"/>
    <property type="match status" value="1"/>
</dbReference>
<dbReference type="Gene3D" id="2.160.10.10">
    <property type="entry name" value="Hexapeptide repeat proteins"/>
    <property type="match status" value="1"/>
</dbReference>
<comment type="similarity">
    <text evidence="3">Belongs to the transferase hexapeptide repeat family.</text>
</comment>
<dbReference type="InterPro" id="IPR045304">
    <property type="entry name" value="LbH_SAT"/>
</dbReference>
<protein>
    <recommendedName>
        <fullName evidence="3">Serine acetyltransferase</fullName>
        <ecNumber evidence="3">2.3.1.30</ecNumber>
    </recommendedName>
</protein>
<dbReference type="RefSeq" id="WP_068264103.1">
    <property type="nucleotide sequence ID" value="NZ_LWSK01000055.1"/>
</dbReference>
<comment type="caution">
    <text evidence="4">The sequence shown here is derived from an EMBL/GenBank/DDBJ whole genome shotgun (WGS) entry which is preliminary data.</text>
</comment>
<evidence type="ECO:0000313" key="5">
    <source>
        <dbReference type="Proteomes" id="UP000322699"/>
    </source>
</evidence>
<evidence type="ECO:0000256" key="2">
    <source>
        <dbReference type="ARBA" id="ARBA00023315"/>
    </source>
</evidence>
<name>A0A5B1CL14_9BACT</name>
<dbReference type="GO" id="GO:0005737">
    <property type="term" value="C:cytoplasm"/>
    <property type="evidence" value="ECO:0007669"/>
    <property type="project" value="InterPro"/>
</dbReference>
<dbReference type="InterPro" id="IPR011004">
    <property type="entry name" value="Trimer_LpxA-like_sf"/>
</dbReference>
<keyword evidence="5" id="KW-1185">Reference proteome</keyword>
<evidence type="ECO:0000256" key="1">
    <source>
        <dbReference type="ARBA" id="ARBA00022679"/>
    </source>
</evidence>
<sequence length="183" mass="19826">MICNSLRQCLIIDLVQYEPEVTVFQVLSRSLVEGRVLAVILMRVSQYLHSKKFFWRLSPYAKRANEILTGFECSLSATVGNGIFIAHTQNIVIGDGVVIGDRVTLYNGTTLGAARRQSKSQTPRYPVLGNEVTVFSGAKVLDAISIGNGATVGANSVVLHDVMDNEVVVGSPARATRNSSVDQ</sequence>
<dbReference type="GO" id="GO:0006535">
    <property type="term" value="P:cysteine biosynthetic process from serine"/>
    <property type="evidence" value="ECO:0007669"/>
    <property type="project" value="InterPro"/>
</dbReference>
<dbReference type="SUPFAM" id="SSF51161">
    <property type="entry name" value="Trimeric LpxA-like enzymes"/>
    <property type="match status" value="1"/>
</dbReference>
<dbReference type="GO" id="GO:0009001">
    <property type="term" value="F:serine O-acetyltransferase activity"/>
    <property type="evidence" value="ECO:0007669"/>
    <property type="project" value="UniProtKB-EC"/>
</dbReference>
<dbReference type="EMBL" id="VRLW01000001">
    <property type="protein sequence ID" value="KAA1261001.1"/>
    <property type="molecule type" value="Genomic_DNA"/>
</dbReference>
<dbReference type="AlphaFoldDB" id="A0A5B1CL14"/>
<evidence type="ECO:0000313" key="4">
    <source>
        <dbReference type="EMBL" id="KAA1261001.1"/>
    </source>
</evidence>
<evidence type="ECO:0000256" key="3">
    <source>
        <dbReference type="PIRNR" id="PIRNR000441"/>
    </source>
</evidence>
<dbReference type="EC" id="2.3.1.30" evidence="3"/>
<comment type="catalytic activity">
    <reaction evidence="3">
        <text>L-serine + acetyl-CoA = O-acetyl-L-serine + CoA</text>
        <dbReference type="Rhea" id="RHEA:24560"/>
        <dbReference type="ChEBI" id="CHEBI:33384"/>
        <dbReference type="ChEBI" id="CHEBI:57287"/>
        <dbReference type="ChEBI" id="CHEBI:57288"/>
        <dbReference type="ChEBI" id="CHEBI:58340"/>
        <dbReference type="EC" id="2.3.1.30"/>
    </reaction>
</comment>
<dbReference type="Proteomes" id="UP000322699">
    <property type="component" value="Unassembled WGS sequence"/>
</dbReference>
<dbReference type="InterPro" id="IPR005881">
    <property type="entry name" value="Ser_O-AcTrfase"/>
</dbReference>
<dbReference type="PANTHER" id="PTHR42811">
    <property type="entry name" value="SERINE ACETYLTRANSFERASE"/>
    <property type="match status" value="1"/>
</dbReference>
<dbReference type="CDD" id="cd03354">
    <property type="entry name" value="LbH_SAT"/>
    <property type="match status" value="1"/>
</dbReference>
<keyword evidence="2 3" id="KW-0012">Acyltransferase</keyword>